<dbReference type="InterPro" id="IPR013123">
    <property type="entry name" value="SpoU_subst-bd"/>
</dbReference>
<dbReference type="GO" id="GO:0032259">
    <property type="term" value="P:methylation"/>
    <property type="evidence" value="ECO:0007669"/>
    <property type="project" value="UniProtKB-KW"/>
</dbReference>
<dbReference type="EMBL" id="QNBC01000065">
    <property type="protein sequence ID" value="RKX65907.1"/>
    <property type="molecule type" value="Genomic_DNA"/>
</dbReference>
<dbReference type="GO" id="GO:0003723">
    <property type="term" value="F:RNA binding"/>
    <property type="evidence" value="ECO:0007669"/>
    <property type="project" value="InterPro"/>
</dbReference>
<evidence type="ECO:0000256" key="2">
    <source>
        <dbReference type="ARBA" id="ARBA00022679"/>
    </source>
</evidence>
<dbReference type="Pfam" id="PF08032">
    <property type="entry name" value="SpoU_sub_bind"/>
    <property type="match status" value="1"/>
</dbReference>
<dbReference type="InterPro" id="IPR029028">
    <property type="entry name" value="Alpha/beta_knot_MTases"/>
</dbReference>
<evidence type="ECO:0000313" key="4">
    <source>
        <dbReference type="EMBL" id="RKX65907.1"/>
    </source>
</evidence>
<dbReference type="SUPFAM" id="SSF75217">
    <property type="entry name" value="alpha/beta knot"/>
    <property type="match status" value="1"/>
</dbReference>
<dbReference type="Gene3D" id="3.30.1330.30">
    <property type="match status" value="1"/>
</dbReference>
<dbReference type="PANTHER" id="PTHR46429:SF1">
    <property type="entry name" value="23S RRNA (GUANOSINE-2'-O-)-METHYLTRANSFERASE RLMB"/>
    <property type="match status" value="1"/>
</dbReference>
<dbReference type="Pfam" id="PF00588">
    <property type="entry name" value="SpoU_methylase"/>
    <property type="match status" value="1"/>
</dbReference>
<protein>
    <submittedName>
        <fullName evidence="4">23S rRNA (Guanosine(2251)-2'-O)-methyltransferase RlmB</fullName>
    </submittedName>
</protein>
<dbReference type="PANTHER" id="PTHR46429">
    <property type="entry name" value="23S RRNA (GUANOSINE-2'-O-)-METHYLTRANSFERASE RLMB"/>
    <property type="match status" value="1"/>
</dbReference>
<feature type="domain" description="RNA 2-O ribose methyltransferase substrate binding" evidence="3">
    <location>
        <begin position="2"/>
        <end position="76"/>
    </location>
</feature>
<dbReference type="AlphaFoldDB" id="A0A660S7Q8"/>
<dbReference type="InterPro" id="IPR004441">
    <property type="entry name" value="rRNA_MeTrfase_TrmH"/>
</dbReference>
<accession>A0A660S7Q8</accession>
<dbReference type="NCBIfam" id="TIGR00186">
    <property type="entry name" value="rRNA_methyl_3"/>
    <property type="match status" value="1"/>
</dbReference>
<evidence type="ECO:0000313" key="5">
    <source>
        <dbReference type="Proteomes" id="UP000282321"/>
    </source>
</evidence>
<dbReference type="SMART" id="SM00967">
    <property type="entry name" value="SpoU_sub_bind"/>
    <property type="match status" value="1"/>
</dbReference>
<dbReference type="CDD" id="cd18103">
    <property type="entry name" value="SpoU-like_RlmB"/>
    <property type="match status" value="1"/>
</dbReference>
<dbReference type="InterPro" id="IPR029064">
    <property type="entry name" value="Ribosomal_eL30-like_sf"/>
</dbReference>
<dbReference type="GO" id="GO:0006396">
    <property type="term" value="P:RNA processing"/>
    <property type="evidence" value="ECO:0007669"/>
    <property type="project" value="InterPro"/>
</dbReference>
<dbReference type="SUPFAM" id="SSF55315">
    <property type="entry name" value="L30e-like"/>
    <property type="match status" value="1"/>
</dbReference>
<reference evidence="4 5" key="1">
    <citation type="submission" date="2018-06" db="EMBL/GenBank/DDBJ databases">
        <title>Extensive metabolic versatility and redundancy in microbially diverse, dynamic hydrothermal sediments.</title>
        <authorList>
            <person name="Dombrowski N."/>
            <person name="Teske A."/>
            <person name="Baker B.J."/>
        </authorList>
    </citation>
    <scope>NUCLEOTIDE SEQUENCE [LARGE SCALE GENOMIC DNA]</scope>
    <source>
        <strain evidence="4">B35_G9</strain>
    </source>
</reference>
<gene>
    <name evidence="4" type="ORF">DRP44_05245</name>
</gene>
<keyword evidence="1 4" id="KW-0489">Methyltransferase</keyword>
<dbReference type="InterPro" id="IPR001537">
    <property type="entry name" value="SpoU_MeTrfase"/>
</dbReference>
<dbReference type="Proteomes" id="UP000282321">
    <property type="component" value="Unassembled WGS sequence"/>
</dbReference>
<evidence type="ECO:0000259" key="3">
    <source>
        <dbReference type="SMART" id="SM00967"/>
    </source>
</evidence>
<dbReference type="GO" id="GO:0008173">
    <property type="term" value="F:RNA methyltransferase activity"/>
    <property type="evidence" value="ECO:0007669"/>
    <property type="project" value="InterPro"/>
</dbReference>
<dbReference type="GO" id="GO:0005829">
    <property type="term" value="C:cytosol"/>
    <property type="evidence" value="ECO:0007669"/>
    <property type="project" value="TreeGrafter"/>
</dbReference>
<sequence>MLIYGKNPIYEAIRSGQKIDKLFLLRKKLNTYNSIITEAKNHKIGIEIVDDIFFQRKLKNSLHQGIAAVIKSIRTVLYNLDFDKIEFLVIADSITDPMNLGSIVRSSLLFNAEGIIIPEHNSSGITSAVIKSSSGAVFHQKIFMVKNLRNAIKRLKSEGFWIYGLDMGNNLLIHNAKIEKSDRVAIIIGSEGKGMHRIVKESCDFIVSIPTTEKIDSLNASTAASIAMWEIYKKKFLSS</sequence>
<dbReference type="Gene3D" id="3.40.1280.10">
    <property type="match status" value="1"/>
</dbReference>
<name>A0A660S7Q8_UNCT6</name>
<comment type="caution">
    <text evidence="4">The sequence shown here is derived from an EMBL/GenBank/DDBJ whole genome shotgun (WGS) entry which is preliminary data.</text>
</comment>
<dbReference type="InterPro" id="IPR029026">
    <property type="entry name" value="tRNA_m1G_MTases_N"/>
</dbReference>
<organism evidence="4 5">
    <name type="scientific">candidate division TA06 bacterium</name>
    <dbReference type="NCBI Taxonomy" id="2250710"/>
    <lineage>
        <taxon>Bacteria</taxon>
        <taxon>Bacteria division TA06</taxon>
    </lineage>
</organism>
<keyword evidence="2 4" id="KW-0808">Transferase</keyword>
<evidence type="ECO:0000256" key="1">
    <source>
        <dbReference type="ARBA" id="ARBA00022603"/>
    </source>
</evidence>
<proteinExistence type="predicted"/>